<comment type="catalytic activity">
    <reaction evidence="4">
        <text>uridine(13) in tRNA = pseudouridine(13) in tRNA</text>
        <dbReference type="Rhea" id="RHEA:42540"/>
        <dbReference type="Rhea" id="RHEA-COMP:10105"/>
        <dbReference type="Rhea" id="RHEA-COMP:10106"/>
        <dbReference type="ChEBI" id="CHEBI:65314"/>
        <dbReference type="ChEBI" id="CHEBI:65315"/>
        <dbReference type="EC" id="5.4.99.27"/>
    </reaction>
</comment>
<dbReference type="EMBL" id="SLWQ01000002">
    <property type="protein sequence ID" value="TCO41670.1"/>
    <property type="molecule type" value="Genomic_DNA"/>
</dbReference>
<evidence type="ECO:0000259" key="5">
    <source>
        <dbReference type="PROSITE" id="PS50984"/>
    </source>
</evidence>
<keyword evidence="7" id="KW-1185">Reference proteome</keyword>
<evidence type="ECO:0000256" key="3">
    <source>
        <dbReference type="ARBA" id="ARBA00023235"/>
    </source>
</evidence>
<reference evidence="6 7" key="1">
    <citation type="journal article" date="2015" name="Stand. Genomic Sci.">
        <title>Genomic Encyclopedia of Bacterial and Archaeal Type Strains, Phase III: the genomes of soil and plant-associated and newly described type strains.</title>
        <authorList>
            <person name="Whitman W.B."/>
            <person name="Woyke T."/>
            <person name="Klenk H.P."/>
            <person name="Zhou Y."/>
            <person name="Lilburn T.G."/>
            <person name="Beck B.J."/>
            <person name="De Vos P."/>
            <person name="Vandamme P."/>
            <person name="Eisen J.A."/>
            <person name="Garrity G."/>
            <person name="Hugenholtz P."/>
            <person name="Kyrpides N.C."/>
        </authorList>
    </citation>
    <scope>NUCLEOTIDE SEQUENCE [LARGE SCALE GENOMIC DNA]</scope>
    <source>
        <strain evidence="6 7">A3</strain>
    </source>
</reference>
<dbReference type="Pfam" id="PF01142">
    <property type="entry name" value="TruD"/>
    <property type="match status" value="2"/>
</dbReference>
<comment type="similarity">
    <text evidence="1 4">Belongs to the pseudouridine synthase TruD family.</text>
</comment>
<evidence type="ECO:0000256" key="2">
    <source>
        <dbReference type="ARBA" id="ARBA00022694"/>
    </source>
</evidence>
<name>A0A4V2S2T2_9GAMM</name>
<dbReference type="Proteomes" id="UP000294862">
    <property type="component" value="Unassembled WGS sequence"/>
</dbReference>
<dbReference type="InterPro" id="IPR001656">
    <property type="entry name" value="PsdUridine_synth_TruD"/>
</dbReference>
<dbReference type="InterPro" id="IPR020103">
    <property type="entry name" value="PsdUridine_synth_cat_dom_sf"/>
</dbReference>
<organism evidence="6 7">
    <name type="scientific">Dokdonella fugitiva</name>
    <dbReference type="NCBI Taxonomy" id="328517"/>
    <lineage>
        <taxon>Bacteria</taxon>
        <taxon>Pseudomonadati</taxon>
        <taxon>Pseudomonadota</taxon>
        <taxon>Gammaproteobacteria</taxon>
        <taxon>Lysobacterales</taxon>
        <taxon>Rhodanobacteraceae</taxon>
        <taxon>Dokdonella</taxon>
    </lineage>
</organism>
<dbReference type="EC" id="5.4.99.27" evidence="4"/>
<dbReference type="GO" id="GO:0160150">
    <property type="term" value="F:tRNA pseudouridine(13) synthase activity"/>
    <property type="evidence" value="ECO:0007669"/>
    <property type="project" value="UniProtKB-EC"/>
</dbReference>
<dbReference type="InterPro" id="IPR043165">
    <property type="entry name" value="TruD_insert_sf"/>
</dbReference>
<dbReference type="InterPro" id="IPR011760">
    <property type="entry name" value="PsdUridine_synth_TruD_insert"/>
</dbReference>
<protein>
    <recommendedName>
        <fullName evidence="4">tRNA pseudouridine synthase D</fullName>
        <ecNumber evidence="4">5.4.99.27</ecNumber>
    </recommendedName>
    <alternativeName>
        <fullName evidence="4">tRNA pseudouridine(13) synthase</fullName>
    </alternativeName>
    <alternativeName>
        <fullName evidence="4">tRNA pseudouridylate synthase D</fullName>
    </alternativeName>
    <alternativeName>
        <fullName evidence="4">tRNA-uridine isomerase D</fullName>
    </alternativeName>
</protein>
<dbReference type="GO" id="GO:0003723">
    <property type="term" value="F:RNA binding"/>
    <property type="evidence" value="ECO:0007669"/>
    <property type="project" value="InterPro"/>
</dbReference>
<dbReference type="RefSeq" id="WP_131994080.1">
    <property type="nucleotide sequence ID" value="NZ_JACGXM010000013.1"/>
</dbReference>
<dbReference type="PANTHER" id="PTHR47811">
    <property type="entry name" value="TRNA PSEUDOURIDINE SYNTHASE D"/>
    <property type="match status" value="1"/>
</dbReference>
<dbReference type="Gene3D" id="3.30.2350.20">
    <property type="entry name" value="TruD, catalytic domain"/>
    <property type="match status" value="1"/>
</dbReference>
<proteinExistence type="inferred from homology"/>
<feature type="active site" description="Nucleophile" evidence="4">
    <location>
        <position position="78"/>
    </location>
</feature>
<dbReference type="Gene3D" id="3.30.2340.10">
    <property type="entry name" value="TruD, insertion domain"/>
    <property type="match status" value="1"/>
</dbReference>
<evidence type="ECO:0000256" key="4">
    <source>
        <dbReference type="HAMAP-Rule" id="MF_01082"/>
    </source>
</evidence>
<comment type="caution">
    <text evidence="6">The sequence shown here is derived from an EMBL/GenBank/DDBJ whole genome shotgun (WGS) entry which is preliminary data.</text>
</comment>
<dbReference type="AlphaFoldDB" id="A0A4V2S2T2"/>
<comment type="function">
    <text evidence="4">Responsible for synthesis of pseudouridine from uracil-13 in transfer RNAs.</text>
</comment>
<dbReference type="GO" id="GO:0005829">
    <property type="term" value="C:cytosol"/>
    <property type="evidence" value="ECO:0007669"/>
    <property type="project" value="TreeGrafter"/>
</dbReference>
<dbReference type="GO" id="GO:0031119">
    <property type="term" value="P:tRNA pseudouridine synthesis"/>
    <property type="evidence" value="ECO:0007669"/>
    <property type="project" value="UniProtKB-UniRule"/>
</dbReference>
<feature type="domain" description="TRUD" evidence="5">
    <location>
        <begin position="154"/>
        <end position="299"/>
    </location>
</feature>
<evidence type="ECO:0000313" key="6">
    <source>
        <dbReference type="EMBL" id="TCO41670.1"/>
    </source>
</evidence>
<evidence type="ECO:0000256" key="1">
    <source>
        <dbReference type="ARBA" id="ARBA00007953"/>
    </source>
</evidence>
<keyword evidence="2 4" id="KW-0819">tRNA processing</keyword>
<evidence type="ECO:0000313" key="7">
    <source>
        <dbReference type="Proteomes" id="UP000294862"/>
    </source>
</evidence>
<accession>A0A4V2S2T2</accession>
<dbReference type="HAMAP" id="MF_01082">
    <property type="entry name" value="TruD"/>
    <property type="match status" value="1"/>
</dbReference>
<dbReference type="InterPro" id="IPR042214">
    <property type="entry name" value="TruD_catalytic"/>
</dbReference>
<dbReference type="PROSITE" id="PS01268">
    <property type="entry name" value="UPF0024"/>
    <property type="match status" value="1"/>
</dbReference>
<dbReference type="CDD" id="cd02575">
    <property type="entry name" value="PseudoU_synth_EcTruD"/>
    <property type="match status" value="1"/>
</dbReference>
<keyword evidence="3 4" id="KW-0413">Isomerase</keyword>
<dbReference type="NCBIfam" id="NF002153">
    <property type="entry name" value="PRK00984.1-2"/>
    <property type="match status" value="1"/>
</dbReference>
<sequence>MSGVLPYAHGGPPATGLLRSEPADFQVDEQLGFEPSGSGEHAFIVIEKTGANTEWVARELARVAGVAPLAVGFAGLKDRHAVTRQAFTVQLAGRVDPDWSSLAIDGVRVVWATRHNRKLKRGAHRGNRFRIVLRDVRGDRDAIGQRLATIAARGVPNYFGEQRFGRDGGNLALAARLFAGERMPRERRGIALSAARSELFNAVLAARVERGDWDQAIDGEVWMLDGTHAIFGPEPWTDDLARRLAAGDIHPTGPLWGRGELRPTGAVAALERAAIAPFGTFADGLERAGLEQERRALRLRATGLAHTWEAPDRLVVEFGLGAGSFATTVLREVCDWRAAMA</sequence>
<dbReference type="InterPro" id="IPR020119">
    <property type="entry name" value="PsdUridine_synth_TruD_CS"/>
</dbReference>
<dbReference type="PANTHER" id="PTHR47811:SF1">
    <property type="entry name" value="TRNA PSEUDOURIDINE SYNTHASE D"/>
    <property type="match status" value="1"/>
</dbReference>
<dbReference type="PROSITE" id="PS50984">
    <property type="entry name" value="TRUD"/>
    <property type="match status" value="1"/>
</dbReference>
<gene>
    <name evidence="4" type="primary">truD</name>
    <name evidence="6" type="ORF">EV148_10220</name>
</gene>
<dbReference type="InterPro" id="IPR050170">
    <property type="entry name" value="TruD_pseudoU_synthase"/>
</dbReference>
<dbReference type="OrthoDB" id="1550679at2"/>
<dbReference type="SUPFAM" id="SSF55120">
    <property type="entry name" value="Pseudouridine synthase"/>
    <property type="match status" value="1"/>
</dbReference>